<sequence length="117" mass="12604">MSAVPRRVLLGRRDEIADGAARGFDPDGAGRDSLFVVAKGGTLYGYRNACPHMAGAPMAWRKHAYLNGDGSRIVCFAHGAQFRPEDGRCVLGPCLGQSLQPVALEIDKMTGELFAWI</sequence>
<dbReference type="AlphaFoldDB" id="A0ABD4B0L5"/>
<dbReference type="GO" id="GO:0051537">
    <property type="term" value="F:2 iron, 2 sulfur cluster binding"/>
    <property type="evidence" value="ECO:0007669"/>
    <property type="project" value="UniProtKB-KW"/>
</dbReference>
<dbReference type="CDD" id="cd03467">
    <property type="entry name" value="Rieske"/>
    <property type="match status" value="1"/>
</dbReference>
<organism evidence="6 7">
    <name type="scientific">Burkholderia contaminans LMG 23361</name>
    <dbReference type="NCBI Taxonomy" id="1334628"/>
    <lineage>
        <taxon>Bacteria</taxon>
        <taxon>Pseudomonadati</taxon>
        <taxon>Pseudomonadota</taxon>
        <taxon>Betaproteobacteria</taxon>
        <taxon>Burkholderiales</taxon>
        <taxon>Burkholderiaceae</taxon>
        <taxon>Burkholderia</taxon>
        <taxon>Burkholderia cepacia complex</taxon>
    </lineage>
</organism>
<dbReference type="RefSeq" id="WP_046196585.1">
    <property type="nucleotide sequence ID" value="NZ_LASD01000003.1"/>
</dbReference>
<name>A0ABD4B0L5_9BURK</name>
<dbReference type="Gene3D" id="2.102.10.10">
    <property type="entry name" value="Rieske [2Fe-2S] iron-sulphur domain"/>
    <property type="match status" value="1"/>
</dbReference>
<keyword evidence="4" id="KW-0411">Iron-sulfur</keyword>
<keyword evidence="1" id="KW-0001">2Fe-2S</keyword>
<evidence type="ECO:0000256" key="4">
    <source>
        <dbReference type="ARBA" id="ARBA00023014"/>
    </source>
</evidence>
<evidence type="ECO:0000256" key="3">
    <source>
        <dbReference type="ARBA" id="ARBA00023004"/>
    </source>
</evidence>
<comment type="caution">
    <text evidence="6">The sequence shown here is derived from an EMBL/GenBank/DDBJ whole genome shotgun (WGS) entry which is preliminary data.</text>
</comment>
<evidence type="ECO:0000256" key="1">
    <source>
        <dbReference type="ARBA" id="ARBA00022714"/>
    </source>
</evidence>
<evidence type="ECO:0000313" key="7">
    <source>
        <dbReference type="Proteomes" id="UP000034400"/>
    </source>
</evidence>
<feature type="domain" description="Rieske" evidence="5">
    <location>
        <begin position="8"/>
        <end position="113"/>
    </location>
</feature>
<reference evidence="6 7" key="1">
    <citation type="submission" date="2015-03" db="EMBL/GenBank/DDBJ databases">
        <title>Draft genome sequences of the Burkholderia contaminans strains LMG 23361 and FFH2055 and Burkholderia cenocepacia K56-2.</title>
        <authorList>
            <person name="Bloodworth R.A."/>
            <person name="Selin C."/>
            <person name="Lopez De Volder M.A."/>
            <person name="Degrossi J."/>
            <person name="Drevinek P."/>
            <person name="Galanternik L."/>
            <person name="Cardona S.T."/>
        </authorList>
    </citation>
    <scope>NUCLEOTIDE SEQUENCE [LARGE SCALE GENOMIC DNA]</scope>
    <source>
        <strain evidence="6 7">LMG 23361</strain>
    </source>
</reference>
<accession>A0ABD4B0L5</accession>
<dbReference type="Pfam" id="PF00355">
    <property type="entry name" value="Rieske"/>
    <property type="match status" value="1"/>
</dbReference>
<dbReference type="SUPFAM" id="SSF50022">
    <property type="entry name" value="ISP domain"/>
    <property type="match status" value="1"/>
</dbReference>
<protein>
    <recommendedName>
        <fullName evidence="5">Rieske domain-containing protein</fullName>
    </recommendedName>
</protein>
<dbReference type="GO" id="GO:0046872">
    <property type="term" value="F:metal ion binding"/>
    <property type="evidence" value="ECO:0007669"/>
    <property type="project" value="UniProtKB-KW"/>
</dbReference>
<dbReference type="PANTHER" id="PTHR40261">
    <property type="match status" value="1"/>
</dbReference>
<dbReference type="EMBL" id="LASD01000003">
    <property type="protein sequence ID" value="KKL42845.1"/>
    <property type="molecule type" value="Genomic_DNA"/>
</dbReference>
<evidence type="ECO:0000259" key="5">
    <source>
        <dbReference type="PROSITE" id="PS51296"/>
    </source>
</evidence>
<dbReference type="PROSITE" id="PS51296">
    <property type="entry name" value="RIESKE"/>
    <property type="match status" value="1"/>
</dbReference>
<keyword evidence="3" id="KW-0408">Iron</keyword>
<dbReference type="InterPro" id="IPR017941">
    <property type="entry name" value="Rieske_2Fe-2S"/>
</dbReference>
<dbReference type="InterPro" id="IPR036922">
    <property type="entry name" value="Rieske_2Fe-2S_sf"/>
</dbReference>
<dbReference type="PANTHER" id="PTHR40261:SF1">
    <property type="entry name" value="RIESKE DOMAIN-CONTAINING PROTEIN"/>
    <property type="match status" value="1"/>
</dbReference>
<evidence type="ECO:0000256" key="2">
    <source>
        <dbReference type="ARBA" id="ARBA00022723"/>
    </source>
</evidence>
<gene>
    <name evidence="6" type="ORF">WR31_07295</name>
</gene>
<proteinExistence type="predicted"/>
<evidence type="ECO:0000313" key="6">
    <source>
        <dbReference type="EMBL" id="KKL42845.1"/>
    </source>
</evidence>
<keyword evidence="2" id="KW-0479">Metal-binding</keyword>
<dbReference type="Proteomes" id="UP000034400">
    <property type="component" value="Unassembled WGS sequence"/>
</dbReference>